<comment type="subcellular location">
    <subcellularLocation>
        <location evidence="1">Membrane</location>
        <topology evidence="1">Multi-pass membrane protein</topology>
    </subcellularLocation>
</comment>
<feature type="transmembrane region" description="Helical" evidence="8">
    <location>
        <begin position="536"/>
        <end position="554"/>
    </location>
</feature>
<feature type="transmembrane region" description="Helical" evidence="8">
    <location>
        <begin position="502"/>
        <end position="524"/>
    </location>
</feature>
<feature type="transmembrane region" description="Helical" evidence="8">
    <location>
        <begin position="256"/>
        <end position="281"/>
    </location>
</feature>
<dbReference type="Pfam" id="PF00939">
    <property type="entry name" value="Na_sulph_symp"/>
    <property type="match status" value="1"/>
</dbReference>
<dbReference type="Proteomes" id="UP000583164">
    <property type="component" value="Unassembled WGS sequence"/>
</dbReference>
<evidence type="ECO:0000256" key="8">
    <source>
        <dbReference type="SAM" id="Phobius"/>
    </source>
</evidence>
<accession>A0A7K9L9C9</accession>
<keyword evidence="4 8" id="KW-0812">Transmembrane</keyword>
<dbReference type="GO" id="GO:0015139">
    <property type="term" value="F:alpha-ketoglutarate transmembrane transporter activity"/>
    <property type="evidence" value="ECO:0007669"/>
    <property type="project" value="TreeGrafter"/>
</dbReference>
<dbReference type="GO" id="GO:0005886">
    <property type="term" value="C:plasma membrane"/>
    <property type="evidence" value="ECO:0007669"/>
    <property type="project" value="TreeGrafter"/>
</dbReference>
<protein>
    <submittedName>
        <fullName evidence="9">S13A2 protein</fullName>
    </submittedName>
</protein>
<feature type="transmembrane region" description="Helical" evidence="8">
    <location>
        <begin position="324"/>
        <end position="343"/>
    </location>
</feature>
<feature type="transmembrane region" description="Helical" evidence="8">
    <location>
        <begin position="363"/>
        <end position="385"/>
    </location>
</feature>
<name>A0A7K9L9C9_9PASS</name>
<sequence>LHVPFPWQEALCGYVIIVMALFWCTEALPLAVTALLPVLLFPLMNIMDSTTVSQEYLKDTNMLFLGGLMMAIAIEKWNLHKRVALRVLLITGVRPALLLMGFMAVTAFLSMWISNTATTAMMVPIAQAVMEQLRKSEEESENIGQGSEHTNKAFELQEKSPDSFKEPEETGPFHAQYSSCVSFVPWDLGNSHVLTAEEGRKINEAMEKKHLEFSKGMSLCICYAASIGGIATLTGTTPNLVLQGQVNDIYKDNGGVINFASWFSFAFPTMLVLLILAWIWLQILYLGFNFKKNFGCGVSPAAKAREKQAYEIIKAESKKLGKMSFAEIEVLILFILLVVLWFTREPGFFPGWATVLFNKDGTSYVTDATVSIFISLLLFILPSGFSNQETGDRARFRAPPPLLGWKVVQEKMPWNIVFLLGGGFALAKGSEESGLSQWLGSKLTPLESIPHPAIAFLLSLLVAAFTECTSNVATTTLFLPILASMAEAICLNPLYVMLPCTLAASLAFMLPVATPPNAIVFSYGQLKVIDMAKAGFVLNVLGVLTINLAINTWTSSLFQLQTFPSWANKT</sequence>
<gene>
    <name evidence="9" type="primary">Slc13a2</name>
    <name evidence="9" type="ORF">RHAINO_R08155</name>
</gene>
<reference evidence="9 10" key="1">
    <citation type="submission" date="2019-09" db="EMBL/GenBank/DDBJ databases">
        <title>Bird 10,000 Genomes (B10K) Project - Family phase.</title>
        <authorList>
            <person name="Zhang G."/>
        </authorList>
    </citation>
    <scope>NUCLEOTIDE SEQUENCE [LARGE SCALE GENOMIC DNA]</scope>
    <source>
        <strain evidence="9">B10K-DU-001-29</strain>
        <tissue evidence="9">Muscle</tissue>
    </source>
</reference>
<evidence type="ECO:0000313" key="10">
    <source>
        <dbReference type="Proteomes" id="UP000583164"/>
    </source>
</evidence>
<evidence type="ECO:0000256" key="6">
    <source>
        <dbReference type="ARBA" id="ARBA00023136"/>
    </source>
</evidence>
<feature type="transmembrane region" description="Helical" evidence="8">
    <location>
        <begin position="477"/>
        <end position="496"/>
    </location>
</feature>
<evidence type="ECO:0000256" key="4">
    <source>
        <dbReference type="ARBA" id="ARBA00022692"/>
    </source>
</evidence>
<evidence type="ECO:0000313" key="9">
    <source>
        <dbReference type="EMBL" id="NXH58485.1"/>
    </source>
</evidence>
<keyword evidence="7" id="KW-0915">Sodium</keyword>
<dbReference type="GO" id="GO:0015138">
    <property type="term" value="F:fumarate transmembrane transporter activity"/>
    <property type="evidence" value="ECO:0007669"/>
    <property type="project" value="TreeGrafter"/>
</dbReference>
<proteinExistence type="inferred from homology"/>
<evidence type="ECO:0000256" key="7">
    <source>
        <dbReference type="ARBA" id="ARBA00023201"/>
    </source>
</evidence>
<evidence type="ECO:0000256" key="3">
    <source>
        <dbReference type="ARBA" id="ARBA00022448"/>
    </source>
</evidence>
<dbReference type="PANTHER" id="PTHR10283:SF82">
    <property type="entry name" value="SOLUTE CARRIER FAMILY 13 MEMBER 2"/>
    <property type="match status" value="1"/>
</dbReference>
<evidence type="ECO:0000256" key="2">
    <source>
        <dbReference type="ARBA" id="ARBA00006772"/>
    </source>
</evidence>
<evidence type="ECO:0000256" key="1">
    <source>
        <dbReference type="ARBA" id="ARBA00004141"/>
    </source>
</evidence>
<feature type="transmembrane region" description="Helical" evidence="8">
    <location>
        <begin position="85"/>
        <end position="113"/>
    </location>
</feature>
<dbReference type="PANTHER" id="PTHR10283">
    <property type="entry name" value="SOLUTE CARRIER FAMILY 13 MEMBER"/>
    <property type="match status" value="1"/>
</dbReference>
<keyword evidence="7" id="KW-0739">Sodium transport</keyword>
<comment type="caution">
    <text evidence="9">The sequence shown here is derived from an EMBL/GenBank/DDBJ whole genome shotgun (WGS) entry which is preliminary data.</text>
</comment>
<keyword evidence="3" id="KW-0813">Transport</keyword>
<dbReference type="GO" id="GO:0071285">
    <property type="term" value="P:cellular response to lithium ion"/>
    <property type="evidence" value="ECO:0007669"/>
    <property type="project" value="TreeGrafter"/>
</dbReference>
<keyword evidence="6 8" id="KW-0472">Membrane</keyword>
<dbReference type="CDD" id="cd01115">
    <property type="entry name" value="SLC13_permease"/>
    <property type="match status" value="1"/>
</dbReference>
<dbReference type="PROSITE" id="PS01271">
    <property type="entry name" value="NA_SULFATE"/>
    <property type="match status" value="1"/>
</dbReference>
<organism evidence="9 10">
    <name type="scientific">Rhabdornis inornatus</name>
    <dbReference type="NCBI Taxonomy" id="237438"/>
    <lineage>
        <taxon>Eukaryota</taxon>
        <taxon>Metazoa</taxon>
        <taxon>Chordata</taxon>
        <taxon>Craniata</taxon>
        <taxon>Vertebrata</taxon>
        <taxon>Euteleostomi</taxon>
        <taxon>Archelosauria</taxon>
        <taxon>Archosauria</taxon>
        <taxon>Dinosauria</taxon>
        <taxon>Saurischia</taxon>
        <taxon>Theropoda</taxon>
        <taxon>Coelurosauria</taxon>
        <taxon>Aves</taxon>
        <taxon>Neognathae</taxon>
        <taxon>Neoaves</taxon>
        <taxon>Telluraves</taxon>
        <taxon>Australaves</taxon>
        <taxon>Passeriformes</taxon>
        <taxon>Rhabdornithidae</taxon>
        <taxon>Rhabdornis</taxon>
    </lineage>
</organism>
<dbReference type="InterPro" id="IPR031312">
    <property type="entry name" value="Na/sul_symport_CS"/>
</dbReference>
<keyword evidence="7" id="KW-0406">Ion transport</keyword>
<comment type="similarity">
    <text evidence="2">Belongs to the SLC13A/DASS transporter (TC 2.A.47) family. NADC subfamily.</text>
</comment>
<keyword evidence="10" id="KW-1185">Reference proteome</keyword>
<dbReference type="InterPro" id="IPR001898">
    <property type="entry name" value="SLC13A/DASS"/>
</dbReference>
<dbReference type="EMBL" id="VWZS01005601">
    <property type="protein sequence ID" value="NXH58485.1"/>
    <property type="molecule type" value="Genomic_DNA"/>
</dbReference>
<feature type="non-terminal residue" evidence="9">
    <location>
        <position position="1"/>
    </location>
</feature>
<keyword evidence="5 8" id="KW-1133">Transmembrane helix</keyword>
<dbReference type="GO" id="GO:0017153">
    <property type="term" value="F:sodium:dicarboxylate symporter activity"/>
    <property type="evidence" value="ECO:0007669"/>
    <property type="project" value="TreeGrafter"/>
</dbReference>
<dbReference type="AlphaFoldDB" id="A0A7K9L9C9"/>
<evidence type="ECO:0000256" key="5">
    <source>
        <dbReference type="ARBA" id="ARBA00022989"/>
    </source>
</evidence>
<dbReference type="GO" id="GO:0015141">
    <property type="term" value="F:succinate transmembrane transporter activity"/>
    <property type="evidence" value="ECO:0007669"/>
    <property type="project" value="TreeGrafter"/>
</dbReference>
<feature type="transmembrane region" description="Helical" evidence="8">
    <location>
        <begin position="14"/>
        <end position="41"/>
    </location>
</feature>
<dbReference type="OrthoDB" id="6493944at2759"/>
<feature type="transmembrane region" description="Helical" evidence="8">
    <location>
        <begin position="216"/>
        <end position="236"/>
    </location>
</feature>
<feature type="non-terminal residue" evidence="9">
    <location>
        <position position="570"/>
    </location>
</feature>